<accession>A0A6L9SB28</accession>
<comment type="caution">
    <text evidence="4">The sequence shown here is derived from an EMBL/GenBank/DDBJ whole genome shotgun (WGS) entry which is preliminary data.</text>
</comment>
<dbReference type="RefSeq" id="WP_163741088.1">
    <property type="nucleotide sequence ID" value="NZ_JAAGOA010000015.1"/>
</dbReference>
<dbReference type="InterPro" id="IPR025646">
    <property type="entry name" value="DUF4350"/>
</dbReference>
<reference evidence="4 5" key="1">
    <citation type="submission" date="2020-02" db="EMBL/GenBank/DDBJ databases">
        <authorList>
            <person name="Li X.-J."/>
            <person name="Han X.-M."/>
        </authorList>
    </citation>
    <scope>NUCLEOTIDE SEQUENCE [LARGE SCALE GENOMIC DNA]</scope>
    <source>
        <strain evidence="4 5">CCTCC AB 2017055</strain>
    </source>
</reference>
<keyword evidence="2" id="KW-1133">Transmembrane helix</keyword>
<feature type="compositionally biased region" description="Low complexity" evidence="1">
    <location>
        <begin position="1"/>
        <end position="15"/>
    </location>
</feature>
<feature type="region of interest" description="Disordered" evidence="1">
    <location>
        <begin position="1"/>
        <end position="42"/>
    </location>
</feature>
<sequence length="413" mass="43403">MTAPTPTETRAAADTGRPGPGTRGADQGVGTSGEETSSAVLTPTATQRWRRWRFPLGMTAAVLLFAVLLTILQDQTSRGYLDPDGVNASGARALVRLLEDQGVTVTDVRTTDEAVNATTAGDTLLVTEPDRLLDQQIERLTAIGADIVLVGSSNVGPFAPDVSAAGSTPDEVVDPQCELPTAGRAGAVRLGGYQYHGPDGAALCYPAGGAATLVVLDADDAEHRLVLIGTGAPLTNRYLDQDGNAALATGLLGQNERLTWYRPSHETPPEDQRSMADLMPDWVVPALAQLAIAAVVAAWWRSRRLGPVVTEPLPVVVRAAEATEGRARLYRRGRARAHAAAMLRDAAVRRLRRRLGLPAGAPVSTVVDAVSTRSALSTDALTEILNGSAPTDDAGLVRLADSLDALEKEVHTS</sequence>
<evidence type="ECO:0000313" key="5">
    <source>
        <dbReference type="Proteomes" id="UP000475214"/>
    </source>
</evidence>
<feature type="domain" description="DUF4350" evidence="3">
    <location>
        <begin position="88"/>
        <end position="252"/>
    </location>
</feature>
<name>A0A6L9SB28_9ACTN</name>
<dbReference type="EMBL" id="JAAGOA010000015">
    <property type="protein sequence ID" value="NEE02476.1"/>
    <property type="molecule type" value="Genomic_DNA"/>
</dbReference>
<keyword evidence="2" id="KW-0472">Membrane</keyword>
<dbReference type="AlphaFoldDB" id="A0A6L9SB28"/>
<proteinExistence type="predicted"/>
<feature type="transmembrane region" description="Helical" evidence="2">
    <location>
        <begin position="52"/>
        <end position="72"/>
    </location>
</feature>
<feature type="compositionally biased region" description="Polar residues" evidence="1">
    <location>
        <begin position="33"/>
        <end position="42"/>
    </location>
</feature>
<dbReference type="Pfam" id="PF14258">
    <property type="entry name" value="DUF4350"/>
    <property type="match status" value="1"/>
</dbReference>
<dbReference type="Proteomes" id="UP000475214">
    <property type="component" value="Unassembled WGS sequence"/>
</dbReference>
<evidence type="ECO:0000313" key="4">
    <source>
        <dbReference type="EMBL" id="NEE02476.1"/>
    </source>
</evidence>
<evidence type="ECO:0000256" key="1">
    <source>
        <dbReference type="SAM" id="MobiDB-lite"/>
    </source>
</evidence>
<keyword evidence="2" id="KW-0812">Transmembrane</keyword>
<gene>
    <name evidence="4" type="ORF">G1H10_20105</name>
</gene>
<keyword evidence="5" id="KW-1185">Reference proteome</keyword>
<protein>
    <submittedName>
        <fullName evidence="4">DUF4350 domain-containing protein</fullName>
    </submittedName>
</protein>
<evidence type="ECO:0000256" key="2">
    <source>
        <dbReference type="SAM" id="Phobius"/>
    </source>
</evidence>
<evidence type="ECO:0000259" key="3">
    <source>
        <dbReference type="Pfam" id="PF14258"/>
    </source>
</evidence>
<organism evidence="4 5">
    <name type="scientific">Phytoactinopolyspora halotolerans</name>
    <dbReference type="NCBI Taxonomy" id="1981512"/>
    <lineage>
        <taxon>Bacteria</taxon>
        <taxon>Bacillati</taxon>
        <taxon>Actinomycetota</taxon>
        <taxon>Actinomycetes</taxon>
        <taxon>Jiangellales</taxon>
        <taxon>Jiangellaceae</taxon>
        <taxon>Phytoactinopolyspora</taxon>
    </lineage>
</organism>